<reference evidence="8 9" key="1">
    <citation type="submission" date="2023-02" db="EMBL/GenBank/DDBJ databases">
        <title>Evolution of Hrp T3SS in non-pathogenic Pseudomonas fluorescens.</title>
        <authorList>
            <person name="Liao K."/>
            <person name="Wei H."/>
            <person name="Gu Y."/>
        </authorList>
    </citation>
    <scope>NUCLEOTIDE SEQUENCE [LARGE SCALE GENOMIC DNA]</scope>
    <source>
        <strain evidence="8 9">FP1935</strain>
    </source>
</reference>
<feature type="transmembrane region" description="Helical" evidence="7">
    <location>
        <begin position="134"/>
        <end position="153"/>
    </location>
</feature>
<feature type="transmembrane region" description="Helical" evidence="7">
    <location>
        <begin position="81"/>
        <end position="104"/>
    </location>
</feature>
<dbReference type="EMBL" id="CP117454">
    <property type="protein sequence ID" value="WLG82437.1"/>
    <property type="molecule type" value="Genomic_DNA"/>
</dbReference>
<evidence type="ECO:0000256" key="6">
    <source>
        <dbReference type="ARBA" id="ARBA00023136"/>
    </source>
</evidence>
<evidence type="ECO:0000313" key="9">
    <source>
        <dbReference type="Proteomes" id="UP001239418"/>
    </source>
</evidence>
<name>A0ABY9ERU3_9PSED</name>
<dbReference type="PRINTS" id="PR00953">
    <property type="entry name" value="TYPE3IMRPROT"/>
</dbReference>
<evidence type="ECO:0000256" key="7">
    <source>
        <dbReference type="RuleBase" id="RU362072"/>
    </source>
</evidence>
<feature type="transmembrane region" description="Helical" evidence="7">
    <location>
        <begin position="222"/>
        <end position="244"/>
    </location>
</feature>
<dbReference type="InterPro" id="IPR002010">
    <property type="entry name" value="T3SS_IM_R"/>
</dbReference>
<keyword evidence="9" id="KW-1185">Reference proteome</keyword>
<protein>
    <submittedName>
        <fullName evidence="8">Type III secretion system export apparatus subunit SctT</fullName>
    </submittedName>
</protein>
<feature type="transmembrane region" description="Helical" evidence="7">
    <location>
        <begin position="45"/>
        <end position="69"/>
    </location>
</feature>
<keyword evidence="5 7" id="KW-1133">Transmembrane helix</keyword>
<dbReference type="NCBIfam" id="TIGR01401">
    <property type="entry name" value="fliR_like_III"/>
    <property type="match status" value="1"/>
</dbReference>
<feature type="transmembrane region" description="Helical" evidence="7">
    <location>
        <begin position="12"/>
        <end position="33"/>
    </location>
</feature>
<evidence type="ECO:0000256" key="2">
    <source>
        <dbReference type="ARBA" id="ARBA00009772"/>
    </source>
</evidence>
<sequence>MFEHAISLLSDSVIALTLGMARIYPCLLLVPAFSFRELKGMQRNGIVLALALMPMPGIRATLVGVEFHWLNLCGLALKEAVLGMLLGVLLAMPFWLFESIGCLFDNQRGALIGGQINPALGDNTSELGFMFKQVLIMLLILGAGLSSLTQVLWDSYSVWPATQWMPIPAADGFVVYLSLIASIFRFMVLYAAPLVGLLLLIEFGMAILSLYSPQLQVSTLAMPAKSLAGLAFLVLYLPMLSLLAEGRLDALGDLRHTLPLLLNPRP</sequence>
<gene>
    <name evidence="8" type="primary">sctT</name>
    <name evidence="8" type="ORF">PSH97_14925</name>
</gene>
<dbReference type="PANTHER" id="PTHR30065">
    <property type="entry name" value="FLAGELLAR BIOSYNTHETIC PROTEIN FLIR"/>
    <property type="match status" value="1"/>
</dbReference>
<keyword evidence="6 7" id="KW-0472">Membrane</keyword>
<proteinExistence type="inferred from homology"/>
<dbReference type="Proteomes" id="UP001239418">
    <property type="component" value="Chromosome"/>
</dbReference>
<evidence type="ECO:0000256" key="5">
    <source>
        <dbReference type="ARBA" id="ARBA00022989"/>
    </source>
</evidence>
<organism evidence="8 9">
    <name type="scientific">Pseudomonas cucumis</name>
    <dbReference type="NCBI Taxonomy" id="2954082"/>
    <lineage>
        <taxon>Bacteria</taxon>
        <taxon>Pseudomonadati</taxon>
        <taxon>Pseudomonadota</taxon>
        <taxon>Gammaproteobacteria</taxon>
        <taxon>Pseudomonadales</taxon>
        <taxon>Pseudomonadaceae</taxon>
        <taxon>Pseudomonas</taxon>
    </lineage>
</organism>
<accession>A0ABY9ERU3</accession>
<evidence type="ECO:0000256" key="3">
    <source>
        <dbReference type="ARBA" id="ARBA00022475"/>
    </source>
</evidence>
<dbReference type="PANTHER" id="PTHR30065:SF1">
    <property type="entry name" value="SURFACE PRESENTATION OF ANTIGENS PROTEIN SPAR"/>
    <property type="match status" value="1"/>
</dbReference>
<evidence type="ECO:0000256" key="4">
    <source>
        <dbReference type="ARBA" id="ARBA00022692"/>
    </source>
</evidence>
<evidence type="ECO:0000313" key="8">
    <source>
        <dbReference type="EMBL" id="WLG82437.1"/>
    </source>
</evidence>
<comment type="subcellular location">
    <subcellularLocation>
        <location evidence="1 7">Cell membrane</location>
        <topology evidence="1 7">Multi-pass membrane protein</topology>
    </subcellularLocation>
</comment>
<dbReference type="InterPro" id="IPR006304">
    <property type="entry name" value="T3SS_SpaR/YscT"/>
</dbReference>
<keyword evidence="3 7" id="KW-1003">Cell membrane</keyword>
<evidence type="ECO:0000256" key="1">
    <source>
        <dbReference type="ARBA" id="ARBA00004651"/>
    </source>
</evidence>
<comment type="similarity">
    <text evidence="2 7">Belongs to the FliR/MopE/SpaR family.</text>
</comment>
<feature type="transmembrane region" description="Helical" evidence="7">
    <location>
        <begin position="173"/>
        <end position="201"/>
    </location>
</feature>
<keyword evidence="4 7" id="KW-0812">Transmembrane</keyword>
<dbReference type="Pfam" id="PF01311">
    <property type="entry name" value="Bac_export_1"/>
    <property type="match status" value="1"/>
</dbReference>
<dbReference type="RefSeq" id="WP_305445566.1">
    <property type="nucleotide sequence ID" value="NZ_CP117453.1"/>
</dbReference>